<dbReference type="RefSeq" id="WP_126308176.1">
    <property type="nucleotide sequence ID" value="NZ_AP018449.1"/>
</dbReference>
<dbReference type="Gene3D" id="2.30.40.10">
    <property type="entry name" value="Urease, subunit C, domain 1"/>
    <property type="match status" value="1"/>
</dbReference>
<dbReference type="InterPro" id="IPR051781">
    <property type="entry name" value="Metallo-dep_Hydrolase"/>
</dbReference>
<dbReference type="InterPro" id="IPR006680">
    <property type="entry name" value="Amidohydro-rel"/>
</dbReference>
<dbReference type="InterPro" id="IPR011059">
    <property type="entry name" value="Metal-dep_hydrolase_composite"/>
</dbReference>
<dbReference type="Pfam" id="PF01979">
    <property type="entry name" value="Amidohydro_1"/>
    <property type="match status" value="1"/>
</dbReference>
<evidence type="ECO:0000313" key="3">
    <source>
        <dbReference type="Proteomes" id="UP000276437"/>
    </source>
</evidence>
<protein>
    <submittedName>
        <fullName evidence="2">Dihydroorotase</fullName>
        <ecNumber evidence="2">3.5.2.3</ecNumber>
    </submittedName>
</protein>
<dbReference type="EC" id="3.5.2.3" evidence="2"/>
<dbReference type="KEGG" id="mana:MAMMFC1_01782"/>
<accession>A0A348AJ65</accession>
<dbReference type="GO" id="GO:0004151">
    <property type="term" value="F:dihydroorotase activity"/>
    <property type="evidence" value="ECO:0007669"/>
    <property type="project" value="UniProtKB-EC"/>
</dbReference>
<reference evidence="2 3" key="1">
    <citation type="journal article" date="2018" name="Int. J. Syst. Evol. Microbiol.">
        <title>Methylomusa anaerophila gen. nov., sp. nov., an anaerobic methanol-utilizing bacterium isolated from a microbial fuel cell.</title>
        <authorList>
            <person name="Amano N."/>
            <person name="Yamamuro A."/>
            <person name="Miyahara M."/>
            <person name="Kouzuma A."/>
            <person name="Abe T."/>
            <person name="Watanabe K."/>
        </authorList>
    </citation>
    <scope>NUCLEOTIDE SEQUENCE [LARGE SCALE GENOMIC DNA]</scope>
    <source>
        <strain evidence="2 3">MMFC1</strain>
    </source>
</reference>
<dbReference type="SUPFAM" id="SSF51556">
    <property type="entry name" value="Metallo-dependent hydrolases"/>
    <property type="match status" value="1"/>
</dbReference>
<sequence length="379" mass="41043">MIALTGGKILTMCGKTLDRGTILVRNGKIQAVGKNIDIPAECRVIDAAGKVITPGLIDAHTHLGVYSEGMGWAGEDINERSEPVTPAMDALDAINPAEIGLWEAYRGGVTTVMVAPGSANPIGGQCVIIKTPQKATVEQMLLKRHAGLKIAFGENPKRSHGVNHKKMPVTRMATAALIRETFWQARHYIARQDEKDFQYNVGLEAVAKVLRREMPLRAHAHRADDIVTAIRIAREFDLDIIIEHGTEAYLVADLLAEAKIPVIVGPTLSTRSKVELKDKTMELPALLFNQGVTFAMMSDHPVIPSCFLSVYAGLAVRYGLPKDQALRMITCDAAKILGLADRIGSLAPGMDADLVVWSEDPMLISASPEIVMVDGQTGE</sequence>
<feature type="domain" description="Amidohydrolase-related" evidence="1">
    <location>
        <begin position="51"/>
        <end position="376"/>
    </location>
</feature>
<evidence type="ECO:0000259" key="1">
    <source>
        <dbReference type="Pfam" id="PF01979"/>
    </source>
</evidence>
<keyword evidence="2" id="KW-0378">Hydrolase</keyword>
<organism evidence="2 3">
    <name type="scientific">Methylomusa anaerophila</name>
    <dbReference type="NCBI Taxonomy" id="1930071"/>
    <lineage>
        <taxon>Bacteria</taxon>
        <taxon>Bacillati</taxon>
        <taxon>Bacillota</taxon>
        <taxon>Negativicutes</taxon>
        <taxon>Selenomonadales</taxon>
        <taxon>Sporomusaceae</taxon>
        <taxon>Methylomusa</taxon>
    </lineage>
</organism>
<dbReference type="EMBL" id="AP018449">
    <property type="protein sequence ID" value="BBB91113.1"/>
    <property type="molecule type" value="Genomic_DNA"/>
</dbReference>
<name>A0A348AJ65_9FIRM</name>
<dbReference type="Proteomes" id="UP000276437">
    <property type="component" value="Chromosome"/>
</dbReference>
<dbReference type="SUPFAM" id="SSF51338">
    <property type="entry name" value="Composite domain of metallo-dependent hydrolases"/>
    <property type="match status" value="1"/>
</dbReference>
<gene>
    <name evidence="2" type="primary">pyrC_1</name>
    <name evidence="2" type="ORF">MAMMFC1_01782</name>
</gene>
<evidence type="ECO:0000313" key="2">
    <source>
        <dbReference type="EMBL" id="BBB91113.1"/>
    </source>
</evidence>
<dbReference type="PANTHER" id="PTHR43135:SF3">
    <property type="entry name" value="ALPHA-D-RIBOSE 1-METHYLPHOSPHONATE 5-TRIPHOSPHATE DIPHOSPHATASE"/>
    <property type="match status" value="1"/>
</dbReference>
<dbReference type="OrthoDB" id="9802793at2"/>
<dbReference type="CDD" id="cd01309">
    <property type="entry name" value="Met_dep_hydrolase_C"/>
    <property type="match status" value="1"/>
</dbReference>
<proteinExistence type="predicted"/>
<dbReference type="PANTHER" id="PTHR43135">
    <property type="entry name" value="ALPHA-D-RIBOSE 1-METHYLPHOSPHONATE 5-TRIPHOSPHATE DIPHOSPHATASE"/>
    <property type="match status" value="1"/>
</dbReference>
<keyword evidence="3" id="KW-1185">Reference proteome</keyword>
<dbReference type="Gene3D" id="3.20.20.140">
    <property type="entry name" value="Metal-dependent hydrolases"/>
    <property type="match status" value="1"/>
</dbReference>
<dbReference type="AlphaFoldDB" id="A0A348AJ65"/>
<dbReference type="InterPro" id="IPR032466">
    <property type="entry name" value="Metal_Hydrolase"/>
</dbReference>